<proteinExistence type="predicted"/>
<comment type="caution">
    <text evidence="1">The sequence shown here is derived from an EMBL/GenBank/DDBJ whole genome shotgun (WGS) entry which is preliminary data.</text>
</comment>
<accession>A0ACB8C3G5</accession>
<evidence type="ECO:0000313" key="1">
    <source>
        <dbReference type="EMBL" id="KAH7933378.1"/>
    </source>
</evidence>
<dbReference type="Proteomes" id="UP000821865">
    <property type="component" value="Chromosome 9"/>
</dbReference>
<protein>
    <submittedName>
        <fullName evidence="1">Uncharacterized protein</fullName>
    </submittedName>
</protein>
<evidence type="ECO:0000313" key="2">
    <source>
        <dbReference type="Proteomes" id="UP000821865"/>
    </source>
</evidence>
<reference evidence="1" key="1">
    <citation type="submission" date="2020-05" db="EMBL/GenBank/DDBJ databases">
        <title>Large-scale comparative analyses of tick genomes elucidate their genetic diversity and vector capacities.</title>
        <authorList>
            <person name="Jia N."/>
            <person name="Wang J."/>
            <person name="Shi W."/>
            <person name="Du L."/>
            <person name="Sun Y."/>
            <person name="Zhan W."/>
            <person name="Jiang J."/>
            <person name="Wang Q."/>
            <person name="Zhang B."/>
            <person name="Ji P."/>
            <person name="Sakyi L.B."/>
            <person name="Cui X."/>
            <person name="Yuan T."/>
            <person name="Jiang B."/>
            <person name="Yang W."/>
            <person name="Lam T.T.-Y."/>
            <person name="Chang Q."/>
            <person name="Ding S."/>
            <person name="Wang X."/>
            <person name="Zhu J."/>
            <person name="Ruan X."/>
            <person name="Zhao L."/>
            <person name="Wei J."/>
            <person name="Que T."/>
            <person name="Du C."/>
            <person name="Cheng J."/>
            <person name="Dai P."/>
            <person name="Han X."/>
            <person name="Huang E."/>
            <person name="Gao Y."/>
            <person name="Liu J."/>
            <person name="Shao H."/>
            <person name="Ye R."/>
            <person name="Li L."/>
            <person name="Wei W."/>
            <person name="Wang X."/>
            <person name="Wang C."/>
            <person name="Yang T."/>
            <person name="Huo Q."/>
            <person name="Li W."/>
            <person name="Guo W."/>
            <person name="Chen H."/>
            <person name="Zhou L."/>
            <person name="Ni X."/>
            <person name="Tian J."/>
            <person name="Zhou Y."/>
            <person name="Sheng Y."/>
            <person name="Liu T."/>
            <person name="Pan Y."/>
            <person name="Xia L."/>
            <person name="Li J."/>
            <person name="Zhao F."/>
            <person name="Cao W."/>
        </authorList>
    </citation>
    <scope>NUCLEOTIDE SEQUENCE</scope>
    <source>
        <strain evidence="1">Dsil-2018</strain>
    </source>
</reference>
<keyword evidence="2" id="KW-1185">Reference proteome</keyword>
<sequence length="218" mass="23303">MGPLDRDSGPSLLRDSAMASPPVDAGVFRHHHTSHSQDAVEVTHGSHHRCKAAAARRLTLHASAASVQAPYSAAVARRNERERKRVHLVNMGFASLRSHLPDWPVASKKLSKVETLRSAVDYITRLKELLGEAARENLRPPSSLAESSPMPSEPGPSPSPDSSVTGHCGAGSSDALSCAVRSVTPMSLADELEASSDAGGDENHHHFLELAHWFGYAS</sequence>
<organism evidence="1 2">
    <name type="scientific">Dermacentor silvarum</name>
    <name type="common">Tick</name>
    <dbReference type="NCBI Taxonomy" id="543639"/>
    <lineage>
        <taxon>Eukaryota</taxon>
        <taxon>Metazoa</taxon>
        <taxon>Ecdysozoa</taxon>
        <taxon>Arthropoda</taxon>
        <taxon>Chelicerata</taxon>
        <taxon>Arachnida</taxon>
        <taxon>Acari</taxon>
        <taxon>Parasitiformes</taxon>
        <taxon>Ixodida</taxon>
        <taxon>Ixodoidea</taxon>
        <taxon>Ixodidae</taxon>
        <taxon>Rhipicephalinae</taxon>
        <taxon>Dermacentor</taxon>
    </lineage>
</organism>
<gene>
    <name evidence="1" type="ORF">HPB49_012040</name>
</gene>
<dbReference type="EMBL" id="CM023478">
    <property type="protein sequence ID" value="KAH7933378.1"/>
    <property type="molecule type" value="Genomic_DNA"/>
</dbReference>
<name>A0ACB8C3G5_DERSI</name>